<dbReference type="EMBL" id="CAUYUJ010001903">
    <property type="protein sequence ID" value="CAK0798230.1"/>
    <property type="molecule type" value="Genomic_DNA"/>
</dbReference>
<evidence type="ECO:0000313" key="3">
    <source>
        <dbReference type="Proteomes" id="UP001189429"/>
    </source>
</evidence>
<name>A0ABN9PY38_9DINO</name>
<protein>
    <recommendedName>
        <fullName evidence="4">Solute carrier family 40 protein</fullName>
    </recommendedName>
</protein>
<evidence type="ECO:0000313" key="2">
    <source>
        <dbReference type="EMBL" id="CAK0798230.1"/>
    </source>
</evidence>
<evidence type="ECO:0008006" key="4">
    <source>
        <dbReference type="Google" id="ProtNLM"/>
    </source>
</evidence>
<dbReference type="Proteomes" id="UP001189429">
    <property type="component" value="Unassembled WGS sequence"/>
</dbReference>
<accession>A0ABN9PY38</accession>
<comment type="caution">
    <text evidence="2">The sequence shown here is derived from an EMBL/GenBank/DDBJ whole genome shotgun (WGS) entry which is preliminary data.</text>
</comment>
<proteinExistence type="predicted"/>
<reference evidence="2" key="1">
    <citation type="submission" date="2023-10" db="EMBL/GenBank/DDBJ databases">
        <authorList>
            <person name="Chen Y."/>
            <person name="Shah S."/>
            <person name="Dougan E. K."/>
            <person name="Thang M."/>
            <person name="Chan C."/>
        </authorList>
    </citation>
    <scope>NUCLEOTIDE SEQUENCE [LARGE SCALE GENOMIC DNA]</scope>
</reference>
<keyword evidence="1" id="KW-0812">Transmembrane</keyword>
<sequence length="431" mass="47030">MQVCLDAESRFKECEAEVVESCSSDSSEDKTLDVVIPICTGASSNCTSGSSSPGFRGTITPTRRRLSSIARVGSEGHWLLLMLNVSATLLFLGSFHFVHDFCDEIYLAFVAALHLTLGVGVPLWAAQIGDSVPVKALLTYQAHYPTSRGRGLVTPSPGGILFWTRVLMPVCSLLGLAAPMLAIRHYVQKHKEVPNIDVGSRLMVMSMCCTSVWLFGKLLLSMAKIDYTMLHAAEIAINSLIDYLEEAADDEDSPLQARSHDVADIDWKGFAQRYRHLDALFEAVWSLRCVGGLFAFRACTLGFASIMYGALGMAFEDLNTQLIIGGTGVCFGIGCVRVIYTAARVTGRCRDKSFRSRSLMSAVTAFIGSTKRDVEQAGAFQNLLVYMQINPMGIKVTGVDITADFVFVNGIRLLAQAPTAFLFLGRYLQHS</sequence>
<keyword evidence="3" id="KW-1185">Reference proteome</keyword>
<feature type="transmembrane region" description="Helical" evidence="1">
    <location>
        <begin position="105"/>
        <end position="125"/>
    </location>
</feature>
<keyword evidence="1" id="KW-1133">Transmembrane helix</keyword>
<feature type="transmembrane region" description="Helical" evidence="1">
    <location>
        <begin position="78"/>
        <end position="99"/>
    </location>
</feature>
<feature type="transmembrane region" description="Helical" evidence="1">
    <location>
        <begin position="294"/>
        <end position="315"/>
    </location>
</feature>
<gene>
    <name evidence="2" type="ORF">PCOR1329_LOCUS7045</name>
</gene>
<feature type="transmembrane region" description="Helical" evidence="1">
    <location>
        <begin position="160"/>
        <end position="182"/>
    </location>
</feature>
<keyword evidence="1" id="KW-0472">Membrane</keyword>
<organism evidence="2 3">
    <name type="scientific">Prorocentrum cordatum</name>
    <dbReference type="NCBI Taxonomy" id="2364126"/>
    <lineage>
        <taxon>Eukaryota</taxon>
        <taxon>Sar</taxon>
        <taxon>Alveolata</taxon>
        <taxon>Dinophyceae</taxon>
        <taxon>Prorocentrales</taxon>
        <taxon>Prorocentraceae</taxon>
        <taxon>Prorocentrum</taxon>
    </lineage>
</organism>
<feature type="transmembrane region" description="Helical" evidence="1">
    <location>
        <begin position="321"/>
        <end position="340"/>
    </location>
</feature>
<evidence type="ECO:0000256" key="1">
    <source>
        <dbReference type="SAM" id="Phobius"/>
    </source>
</evidence>